<dbReference type="RefSeq" id="WP_375164599.1">
    <property type="nucleotide sequence ID" value="NZ_CP123872.1"/>
</dbReference>
<evidence type="ECO:0000256" key="5">
    <source>
        <dbReference type="SAM" id="Phobius"/>
    </source>
</evidence>
<gene>
    <name evidence="7" type="ORF">QGN29_09855</name>
</gene>
<feature type="transmembrane region" description="Helical" evidence="5">
    <location>
        <begin position="207"/>
        <end position="228"/>
    </location>
</feature>
<dbReference type="GO" id="GO:0022857">
    <property type="term" value="F:transmembrane transporter activity"/>
    <property type="evidence" value="ECO:0007669"/>
    <property type="project" value="InterPro"/>
</dbReference>
<dbReference type="PROSITE" id="PS50850">
    <property type="entry name" value="MFS"/>
    <property type="match status" value="1"/>
</dbReference>
<keyword evidence="2 5" id="KW-0812">Transmembrane</keyword>
<proteinExistence type="predicted"/>
<sequence>MLGLSLLGIVLCYVDRILISIAAINMKADFNWTDTEKGIVLASFFWGYLITQAFGGLLARRFSGRMVFALAVLSWSFFTILTPTAAYTNSLFILVICRFLVGVGEGAAFPAVYTMIYRRMEVSKQSFAVGSLMSGSAIGTIIALLSVPTLIIYFGWAKVFYLFGSLGLVWAVFWFALVPKTIPEDDSLDPRELSPTPWKLFLTNKSALSVFFITTTWSICSFTTVTWLPSYFVDTFDVSSQEAGLYSLVPFLSLLISPLWAGRYSAQLEERGMDKLAIRKLLVYCGIFSGCFFLCTVAFVQSVFLAALLLFAAFLGFGVAQPGFAVMSKDLFPNSGEVMFGMTIASGSIFSSIAIALVGKALDMTGSYTVMFLGIAFLNIIAVLYFHVFASVDPLESRYES</sequence>
<feature type="transmembrane region" description="Helical" evidence="5">
    <location>
        <begin position="370"/>
        <end position="392"/>
    </location>
</feature>
<feature type="transmembrane region" description="Helical" evidence="5">
    <location>
        <begin position="159"/>
        <end position="178"/>
    </location>
</feature>
<protein>
    <submittedName>
        <fullName evidence="7">MFS transporter</fullName>
    </submittedName>
</protein>
<dbReference type="Gene3D" id="1.20.1250.20">
    <property type="entry name" value="MFS general substrate transporter like domains"/>
    <property type="match status" value="2"/>
</dbReference>
<dbReference type="InterPro" id="IPR020846">
    <property type="entry name" value="MFS_dom"/>
</dbReference>
<feature type="transmembrane region" description="Helical" evidence="5">
    <location>
        <begin position="338"/>
        <end position="358"/>
    </location>
</feature>
<dbReference type="EMBL" id="CP123872">
    <property type="protein sequence ID" value="WND01854.1"/>
    <property type="molecule type" value="Genomic_DNA"/>
</dbReference>
<dbReference type="Proteomes" id="UP001268683">
    <property type="component" value="Chromosome"/>
</dbReference>
<dbReference type="SUPFAM" id="SSF103473">
    <property type="entry name" value="MFS general substrate transporter"/>
    <property type="match status" value="1"/>
</dbReference>
<feature type="domain" description="Major facilitator superfamily (MFS) profile" evidence="6">
    <location>
        <begin position="1"/>
        <end position="394"/>
    </location>
</feature>
<evidence type="ECO:0000313" key="8">
    <source>
        <dbReference type="Proteomes" id="UP001268683"/>
    </source>
</evidence>
<comment type="subcellular location">
    <subcellularLocation>
        <location evidence="1">Membrane</location>
        <topology evidence="1">Multi-pass membrane protein</topology>
    </subcellularLocation>
</comment>
<dbReference type="PANTHER" id="PTHR11662:SF399">
    <property type="entry name" value="FI19708P1-RELATED"/>
    <property type="match status" value="1"/>
</dbReference>
<evidence type="ECO:0000256" key="2">
    <source>
        <dbReference type="ARBA" id="ARBA00022692"/>
    </source>
</evidence>
<feature type="transmembrane region" description="Helical" evidence="5">
    <location>
        <begin position="128"/>
        <end position="153"/>
    </location>
</feature>
<feature type="transmembrane region" description="Helical" evidence="5">
    <location>
        <begin position="306"/>
        <end position="326"/>
    </location>
</feature>
<evidence type="ECO:0000259" key="6">
    <source>
        <dbReference type="PROSITE" id="PS50850"/>
    </source>
</evidence>
<dbReference type="InterPro" id="IPR050382">
    <property type="entry name" value="MFS_Na/Anion_cotransporter"/>
</dbReference>
<feature type="transmembrane region" description="Helical" evidence="5">
    <location>
        <begin position="243"/>
        <end position="261"/>
    </location>
</feature>
<dbReference type="GO" id="GO:0016020">
    <property type="term" value="C:membrane"/>
    <property type="evidence" value="ECO:0007669"/>
    <property type="project" value="UniProtKB-SubCell"/>
</dbReference>
<keyword evidence="8" id="KW-1185">Reference proteome</keyword>
<reference evidence="7" key="1">
    <citation type="submission" date="2023-04" db="EMBL/GenBank/DDBJ databases">
        <title>Complete genome sequence of Temperatibacter marinus.</title>
        <authorList>
            <person name="Rong J.-C."/>
            <person name="Yi M.-L."/>
            <person name="Zhao Q."/>
        </authorList>
    </citation>
    <scope>NUCLEOTIDE SEQUENCE</scope>
    <source>
        <strain evidence="7">NBRC 110045</strain>
    </source>
</reference>
<keyword evidence="3 5" id="KW-1133">Transmembrane helix</keyword>
<feature type="transmembrane region" description="Helical" evidence="5">
    <location>
        <begin position="66"/>
        <end position="86"/>
    </location>
</feature>
<feature type="transmembrane region" description="Helical" evidence="5">
    <location>
        <begin position="92"/>
        <end position="116"/>
    </location>
</feature>
<dbReference type="InterPro" id="IPR036259">
    <property type="entry name" value="MFS_trans_sf"/>
</dbReference>
<dbReference type="InterPro" id="IPR011701">
    <property type="entry name" value="MFS"/>
</dbReference>
<keyword evidence="4 5" id="KW-0472">Membrane</keyword>
<dbReference type="KEGG" id="tmk:QGN29_09855"/>
<accession>A0AA52H8H8</accession>
<organism evidence="7 8">
    <name type="scientific">Temperatibacter marinus</name>
    <dbReference type="NCBI Taxonomy" id="1456591"/>
    <lineage>
        <taxon>Bacteria</taxon>
        <taxon>Pseudomonadati</taxon>
        <taxon>Pseudomonadota</taxon>
        <taxon>Alphaproteobacteria</taxon>
        <taxon>Kordiimonadales</taxon>
        <taxon>Temperatibacteraceae</taxon>
        <taxon>Temperatibacter</taxon>
    </lineage>
</organism>
<evidence type="ECO:0000256" key="1">
    <source>
        <dbReference type="ARBA" id="ARBA00004141"/>
    </source>
</evidence>
<dbReference type="AlphaFoldDB" id="A0AA52H8H8"/>
<evidence type="ECO:0000313" key="7">
    <source>
        <dbReference type="EMBL" id="WND01854.1"/>
    </source>
</evidence>
<feature type="transmembrane region" description="Helical" evidence="5">
    <location>
        <begin position="281"/>
        <end position="300"/>
    </location>
</feature>
<dbReference type="PANTHER" id="PTHR11662">
    <property type="entry name" value="SOLUTE CARRIER FAMILY 17"/>
    <property type="match status" value="1"/>
</dbReference>
<dbReference type="Pfam" id="PF07690">
    <property type="entry name" value="MFS_1"/>
    <property type="match status" value="1"/>
</dbReference>
<evidence type="ECO:0000256" key="3">
    <source>
        <dbReference type="ARBA" id="ARBA00022989"/>
    </source>
</evidence>
<evidence type="ECO:0000256" key="4">
    <source>
        <dbReference type="ARBA" id="ARBA00023136"/>
    </source>
</evidence>
<name>A0AA52H8H8_9PROT</name>
<feature type="transmembrane region" description="Helical" evidence="5">
    <location>
        <begin position="38"/>
        <end position="59"/>
    </location>
</feature>